<feature type="non-terminal residue" evidence="16">
    <location>
        <position position="1"/>
    </location>
</feature>
<feature type="region of interest" description="Disordered" evidence="14">
    <location>
        <begin position="463"/>
        <end position="488"/>
    </location>
</feature>
<dbReference type="InterPro" id="IPR003593">
    <property type="entry name" value="AAA+_ATPase"/>
</dbReference>
<dbReference type="Pfam" id="PF03215">
    <property type="entry name" value="Rad17"/>
    <property type="match status" value="1"/>
</dbReference>
<dbReference type="GO" id="GO:0033314">
    <property type="term" value="P:mitotic DNA replication checkpoint signaling"/>
    <property type="evidence" value="ECO:0007669"/>
    <property type="project" value="TreeGrafter"/>
</dbReference>
<proteinExistence type="inferred from homology"/>
<evidence type="ECO:0000256" key="14">
    <source>
        <dbReference type="SAM" id="MobiDB-lite"/>
    </source>
</evidence>
<dbReference type="FunFam" id="3.40.50.300:FF:000714">
    <property type="entry name" value="cell cycle checkpoint protein RAD17 isoform X1"/>
    <property type="match status" value="1"/>
</dbReference>
<dbReference type="eggNOG" id="KOG1970">
    <property type="taxonomic scope" value="Eukaryota"/>
</dbReference>
<accession>M7C6X8</accession>
<keyword evidence="17" id="KW-1185">Reference proteome</keyword>
<evidence type="ECO:0000256" key="1">
    <source>
        <dbReference type="ARBA" id="ARBA00004123"/>
    </source>
</evidence>
<evidence type="ECO:0000256" key="13">
    <source>
        <dbReference type="ARBA" id="ARBA00069645"/>
    </source>
</evidence>
<dbReference type="InterPro" id="IPR004582">
    <property type="entry name" value="Checkpoint_prot_Rad17_Rad24"/>
</dbReference>
<gene>
    <name evidence="16" type="ORF">UY3_06517</name>
</gene>
<feature type="region of interest" description="Disordered" evidence="14">
    <location>
        <begin position="27"/>
        <end position="51"/>
    </location>
</feature>
<comment type="subunit">
    <text evidence="12">Part of a DNA-binding complex containing RFC2, RFC3, RFC4 and RFC5. Interacts with RAD1 and RAD9 within the 9-1-1 (RAD1-RAD9-HUS1) complex. Interacts with RAD9B, POLE, SNU13 and MCM7. DNA damage promotes interaction with ATR or ATM and disrupts interaction with the 9-1-1 (RAD1-RAD9-HUS1) complex. Interacts (when phosphorylated) with NBN; promoting recruitment of the MRN complex to DNA damage sites.</text>
</comment>
<evidence type="ECO:0000256" key="11">
    <source>
        <dbReference type="ARBA" id="ARBA00053607"/>
    </source>
</evidence>
<dbReference type="EMBL" id="KB525692">
    <property type="protein sequence ID" value="EMP36302.1"/>
    <property type="molecule type" value="Genomic_DNA"/>
</dbReference>
<dbReference type="PANTHER" id="PTHR12172">
    <property type="entry name" value="CELL CYCLE CHECKPOINT PROTEIN RAD17"/>
    <property type="match status" value="1"/>
</dbReference>
<evidence type="ECO:0000256" key="5">
    <source>
        <dbReference type="ARBA" id="ARBA00022553"/>
    </source>
</evidence>
<keyword evidence="4" id="KW-0158">Chromosome</keyword>
<feature type="domain" description="AAA+ ATPase" evidence="15">
    <location>
        <begin position="117"/>
        <end position="274"/>
    </location>
</feature>
<evidence type="ECO:0000259" key="15">
    <source>
        <dbReference type="SMART" id="SM00382"/>
    </source>
</evidence>
<dbReference type="SMART" id="SM00382">
    <property type="entry name" value="AAA"/>
    <property type="match status" value="1"/>
</dbReference>
<dbReference type="PANTHER" id="PTHR12172:SF0">
    <property type="entry name" value="CELL CYCLE CHECKPOINT PROTEIN RAD17"/>
    <property type="match status" value="1"/>
</dbReference>
<evidence type="ECO:0000313" key="17">
    <source>
        <dbReference type="Proteomes" id="UP000031443"/>
    </source>
</evidence>
<name>M7C6X8_CHEMY</name>
<dbReference type="Proteomes" id="UP000031443">
    <property type="component" value="Unassembled WGS sequence"/>
</dbReference>
<keyword evidence="8" id="KW-0067">ATP-binding</keyword>
<keyword evidence="6" id="KW-0547">Nucleotide-binding</keyword>
<evidence type="ECO:0000256" key="8">
    <source>
        <dbReference type="ARBA" id="ARBA00022840"/>
    </source>
</evidence>
<feature type="compositionally biased region" description="Polar residues" evidence="14">
    <location>
        <begin position="470"/>
        <end position="488"/>
    </location>
</feature>
<dbReference type="GO" id="GO:0006281">
    <property type="term" value="P:DNA repair"/>
    <property type="evidence" value="ECO:0007669"/>
    <property type="project" value="InterPro"/>
</dbReference>
<evidence type="ECO:0000313" key="16">
    <source>
        <dbReference type="EMBL" id="EMP36302.1"/>
    </source>
</evidence>
<evidence type="ECO:0000256" key="7">
    <source>
        <dbReference type="ARBA" id="ARBA00022763"/>
    </source>
</evidence>
<dbReference type="AlphaFoldDB" id="M7C6X8"/>
<evidence type="ECO:0000256" key="10">
    <source>
        <dbReference type="ARBA" id="ARBA00023306"/>
    </source>
</evidence>
<reference evidence="17" key="1">
    <citation type="journal article" date="2013" name="Nat. Genet.">
        <title>The draft genomes of soft-shell turtle and green sea turtle yield insights into the development and evolution of the turtle-specific body plan.</title>
        <authorList>
            <person name="Wang Z."/>
            <person name="Pascual-Anaya J."/>
            <person name="Zadissa A."/>
            <person name="Li W."/>
            <person name="Niimura Y."/>
            <person name="Huang Z."/>
            <person name="Li C."/>
            <person name="White S."/>
            <person name="Xiong Z."/>
            <person name="Fang D."/>
            <person name="Wang B."/>
            <person name="Ming Y."/>
            <person name="Chen Y."/>
            <person name="Zheng Y."/>
            <person name="Kuraku S."/>
            <person name="Pignatelli M."/>
            <person name="Herrero J."/>
            <person name="Beal K."/>
            <person name="Nozawa M."/>
            <person name="Li Q."/>
            <person name="Wang J."/>
            <person name="Zhang H."/>
            <person name="Yu L."/>
            <person name="Shigenobu S."/>
            <person name="Wang J."/>
            <person name="Liu J."/>
            <person name="Flicek P."/>
            <person name="Searle S."/>
            <person name="Wang J."/>
            <person name="Kuratani S."/>
            <person name="Yin Y."/>
            <person name="Aken B."/>
            <person name="Zhang G."/>
            <person name="Irie N."/>
        </authorList>
    </citation>
    <scope>NUCLEOTIDE SEQUENCE [LARGE SCALE GENOMIC DNA]</scope>
</reference>
<organism evidence="16 17">
    <name type="scientific">Chelonia mydas</name>
    <name type="common">Green sea-turtle</name>
    <name type="synonym">Chelonia agassizi</name>
    <dbReference type="NCBI Taxonomy" id="8469"/>
    <lineage>
        <taxon>Eukaryota</taxon>
        <taxon>Metazoa</taxon>
        <taxon>Chordata</taxon>
        <taxon>Craniata</taxon>
        <taxon>Vertebrata</taxon>
        <taxon>Euteleostomi</taxon>
        <taxon>Archelosauria</taxon>
        <taxon>Testudinata</taxon>
        <taxon>Testudines</taxon>
        <taxon>Cryptodira</taxon>
        <taxon>Durocryptodira</taxon>
        <taxon>Americhelydia</taxon>
        <taxon>Chelonioidea</taxon>
        <taxon>Cheloniidae</taxon>
        <taxon>Chelonia</taxon>
    </lineage>
</organism>
<evidence type="ECO:0000256" key="9">
    <source>
        <dbReference type="ARBA" id="ARBA00023242"/>
    </source>
</evidence>
<dbReference type="GO" id="GO:0000077">
    <property type="term" value="P:DNA damage checkpoint signaling"/>
    <property type="evidence" value="ECO:0007669"/>
    <property type="project" value="TreeGrafter"/>
</dbReference>
<keyword evidence="9" id="KW-0539">Nucleus</keyword>
<keyword evidence="10" id="KW-0131">Cell cycle</keyword>
<sequence>QVTDWVASSFDDFFGNTNTSSSTLLVKSSGEANQHQKRKDHSSVPESSKNKVLARIKGKSSSICDHFKQNKSQSQNEPWVDKYKPGTQNELAVHKKKIEEVESWLKAQIFQREPKQGGSVLVLTGPPGCGKSVTIQILAKELHVQVQEWTNPISLDFRKEDFKDAFNYESSFQMLPSQAQTTLFQDFLLRANKYNKLQMLGESTEAADKLILIEDMPNQFYRDRDSLHEILRRFVRTSRCPLVFIISDSLSGDSNQKLLFPKEIQEELCISSISFNPVAPTMMMKVLNRIATAEASMNGEKFAVPDKTSLELICKGCSGDIRSAINSLQFSSLKGEPLSDSEFPRLPSHLSEYDRDTLLVQPESRPTLREYSASVATRGVIHSNTARAFAHCQGGMGFRPFHKPQWFLINKKVNTSHLRLKLETLTDKDLGMPGFENIDEGDLSATQPLEVLVQLEKNQINETEPDEFPLTSSQASGSELPGSQPQPITAQAIMEEDELKIDEYDSN</sequence>
<dbReference type="GO" id="GO:0003682">
    <property type="term" value="F:chromatin binding"/>
    <property type="evidence" value="ECO:0007669"/>
    <property type="project" value="TreeGrafter"/>
</dbReference>
<dbReference type="GO" id="GO:0005634">
    <property type="term" value="C:nucleus"/>
    <property type="evidence" value="ECO:0007669"/>
    <property type="project" value="UniProtKB-SubCell"/>
</dbReference>
<evidence type="ECO:0000256" key="3">
    <source>
        <dbReference type="ARBA" id="ARBA00006168"/>
    </source>
</evidence>
<evidence type="ECO:0000256" key="2">
    <source>
        <dbReference type="ARBA" id="ARBA00004286"/>
    </source>
</evidence>
<dbReference type="Gene3D" id="3.40.50.300">
    <property type="entry name" value="P-loop containing nucleotide triphosphate hydrolases"/>
    <property type="match status" value="1"/>
</dbReference>
<evidence type="ECO:0000256" key="4">
    <source>
        <dbReference type="ARBA" id="ARBA00022454"/>
    </source>
</evidence>
<dbReference type="SUPFAM" id="SSF52540">
    <property type="entry name" value="P-loop containing nucleoside triphosphate hydrolases"/>
    <property type="match status" value="1"/>
</dbReference>
<evidence type="ECO:0000256" key="6">
    <source>
        <dbReference type="ARBA" id="ARBA00022741"/>
    </source>
</evidence>
<dbReference type="Gene3D" id="1.10.8.60">
    <property type="match status" value="1"/>
</dbReference>
<comment type="function">
    <text evidence="11">Essential for sustained cell growth, maintenance of chromosomal stability, and ATR-dependent checkpoint activation upon DNA damage. Has a weak ATPase activity required for binding to chromatin. Participates in the recruitment of the 9-1-1 (RAD1-RAD9-HUS1) complex and RHNO1 onto chromatin, and in CHEK1 activation. Involved in homologous recombination by mediating recruitment of the MRN complex to DNA damage sites. May also serve as a sensor of DNA replication progression.</text>
</comment>
<keyword evidence="7" id="KW-0227">DNA damage</keyword>
<comment type="similarity">
    <text evidence="3">Belongs to the rad17/RAD24 family.</text>
</comment>
<dbReference type="STRING" id="8469.M7C6X8"/>
<dbReference type="GO" id="GO:0003689">
    <property type="term" value="F:DNA clamp loader activity"/>
    <property type="evidence" value="ECO:0007669"/>
    <property type="project" value="TreeGrafter"/>
</dbReference>
<comment type="subcellular location">
    <subcellularLocation>
        <location evidence="2">Chromosome</location>
    </subcellularLocation>
    <subcellularLocation>
        <location evidence="1">Nucleus</location>
    </subcellularLocation>
</comment>
<dbReference type="GO" id="GO:0005524">
    <property type="term" value="F:ATP binding"/>
    <property type="evidence" value="ECO:0007669"/>
    <property type="project" value="UniProtKB-KW"/>
</dbReference>
<evidence type="ECO:0000256" key="12">
    <source>
        <dbReference type="ARBA" id="ARBA00063479"/>
    </source>
</evidence>
<keyword evidence="5" id="KW-0597">Phosphoprotein</keyword>
<protein>
    <recommendedName>
        <fullName evidence="13">Cell cycle checkpoint protein RAD17</fullName>
    </recommendedName>
</protein>
<dbReference type="InterPro" id="IPR027417">
    <property type="entry name" value="P-loop_NTPase"/>
</dbReference>
<dbReference type="GO" id="GO:0005694">
    <property type="term" value="C:chromosome"/>
    <property type="evidence" value="ECO:0007669"/>
    <property type="project" value="UniProtKB-SubCell"/>
</dbReference>